<dbReference type="UniPathway" id="UPA00109">
    <property type="reaction ID" value="UER00180"/>
</dbReference>
<feature type="domain" description="Hexokinase C-terminal" evidence="8">
    <location>
        <begin position="205"/>
        <end position="446"/>
    </location>
</feature>
<evidence type="ECO:0000259" key="8">
    <source>
        <dbReference type="Pfam" id="PF03727"/>
    </source>
</evidence>
<dbReference type="PROSITE" id="PS51748">
    <property type="entry name" value="HEXOKINASE_2"/>
    <property type="match status" value="1"/>
</dbReference>
<evidence type="ECO:0000313" key="10">
    <source>
        <dbReference type="Proteomes" id="UP000193498"/>
    </source>
</evidence>
<comment type="caution">
    <text evidence="9">The sequence shown here is derived from an EMBL/GenBank/DDBJ whole genome shotgun (WGS) entry which is preliminary data.</text>
</comment>
<name>A0A1Y1YIU2_9FUNG</name>
<evidence type="ECO:0000313" key="9">
    <source>
        <dbReference type="EMBL" id="ORX97878.1"/>
    </source>
</evidence>
<evidence type="ECO:0000256" key="4">
    <source>
        <dbReference type="ARBA" id="ARBA00022777"/>
    </source>
</evidence>
<dbReference type="InParanoid" id="A0A1Y1YIU2"/>
<dbReference type="GO" id="GO:0006006">
    <property type="term" value="P:glucose metabolic process"/>
    <property type="evidence" value="ECO:0007669"/>
    <property type="project" value="TreeGrafter"/>
</dbReference>
<dbReference type="GO" id="GO:0008865">
    <property type="term" value="F:fructokinase activity"/>
    <property type="evidence" value="ECO:0007669"/>
    <property type="project" value="TreeGrafter"/>
</dbReference>
<keyword evidence="10" id="KW-1185">Reference proteome</keyword>
<dbReference type="PANTHER" id="PTHR19443:SF24">
    <property type="entry name" value="PHOSPHOTRANSFERASE"/>
    <property type="match status" value="1"/>
</dbReference>
<sequence>MSKFQEIESLFTLSPDLVKRISSSIVNDLEHGLSHTDSEVIGQIPSYVTSLPTGKETGTYLAIDLGGTNLRTAAVTLLGDGQVGVNMRKYAISTEIRQGEGSRLFDWIADCTADLLQDTTISVGTANFHMGVTFSFALNQTSINRGIVGKMGKGFNLSGVKGHDLKDLLEAGFKRKGLDNIVVSAIINDTVGTLVSHAYVSPSTKIGLILATGTNAAYLESGAKIAKYTGPEVEQMILNTEYSTMARDTLPYTKYDDELDVETFTPGFQRLEKMVSGMYMGEIARRIMVDLCANNELFGGKLPSNLDKPYEFKTLFMSTIESDPNPDHPNAEAIFVKHFPLQQPMTNDDRTKIHRICKLIATRSATIVGASIAALLLQANNKTVSLDNDDVITIGIDGSVYEFYPYFAQRIRRSMELILGPERVARIKLELARDGGCIGSALVAMVAATKQTN</sequence>
<dbReference type="GO" id="GO:0005739">
    <property type="term" value="C:mitochondrion"/>
    <property type="evidence" value="ECO:0007669"/>
    <property type="project" value="TreeGrafter"/>
</dbReference>
<evidence type="ECO:0000256" key="3">
    <source>
        <dbReference type="ARBA" id="ARBA00022741"/>
    </source>
</evidence>
<keyword evidence="2 6" id="KW-0808">Transferase</keyword>
<protein>
    <recommendedName>
        <fullName evidence="6">Phosphotransferase</fullName>
        <ecNumber evidence="6">2.7.1.-</ecNumber>
    </recommendedName>
</protein>
<evidence type="ECO:0000259" key="7">
    <source>
        <dbReference type="Pfam" id="PF00349"/>
    </source>
</evidence>
<evidence type="ECO:0000256" key="5">
    <source>
        <dbReference type="ARBA" id="ARBA00022840"/>
    </source>
</evidence>
<dbReference type="GO" id="GO:0019158">
    <property type="term" value="F:mannokinase activity"/>
    <property type="evidence" value="ECO:0007669"/>
    <property type="project" value="TreeGrafter"/>
</dbReference>
<dbReference type="GO" id="GO:0006013">
    <property type="term" value="P:mannose metabolic process"/>
    <property type="evidence" value="ECO:0007669"/>
    <property type="project" value="TreeGrafter"/>
</dbReference>
<evidence type="ECO:0000256" key="1">
    <source>
        <dbReference type="ARBA" id="ARBA00009225"/>
    </source>
</evidence>
<dbReference type="GO" id="GO:0006096">
    <property type="term" value="P:glycolytic process"/>
    <property type="evidence" value="ECO:0007669"/>
    <property type="project" value="UniProtKB-UniPathway"/>
</dbReference>
<keyword evidence="3 6" id="KW-0547">Nucleotide-binding</keyword>
<dbReference type="GO" id="GO:0004340">
    <property type="term" value="F:glucokinase activity"/>
    <property type="evidence" value="ECO:0007669"/>
    <property type="project" value="TreeGrafter"/>
</dbReference>
<dbReference type="AlphaFoldDB" id="A0A1Y1YIU2"/>
<dbReference type="InterPro" id="IPR022673">
    <property type="entry name" value="Hexokinase_C"/>
</dbReference>
<dbReference type="Pfam" id="PF03727">
    <property type="entry name" value="Hexokinase_2"/>
    <property type="match status" value="1"/>
</dbReference>
<keyword evidence="5 6" id="KW-0067">ATP-binding</keyword>
<reference evidence="9 10" key="1">
    <citation type="submission" date="2016-07" db="EMBL/GenBank/DDBJ databases">
        <title>Pervasive Adenine N6-methylation of Active Genes in Fungi.</title>
        <authorList>
            <consortium name="DOE Joint Genome Institute"/>
            <person name="Mondo S.J."/>
            <person name="Dannebaum R.O."/>
            <person name="Kuo R.C."/>
            <person name="Labutti K."/>
            <person name="Haridas S."/>
            <person name="Kuo A."/>
            <person name="Salamov A."/>
            <person name="Ahrendt S.R."/>
            <person name="Lipzen A."/>
            <person name="Sullivan W."/>
            <person name="Andreopoulos W.B."/>
            <person name="Clum A."/>
            <person name="Lindquist E."/>
            <person name="Daum C."/>
            <person name="Ramamoorthy G.K."/>
            <person name="Gryganskyi A."/>
            <person name="Culley D."/>
            <person name="Magnuson J.K."/>
            <person name="James T.Y."/>
            <person name="O'Malley M.A."/>
            <person name="Stajich J.E."/>
            <person name="Spatafora J.W."/>
            <person name="Visel A."/>
            <person name="Grigoriev I.V."/>
        </authorList>
    </citation>
    <scope>NUCLEOTIDE SEQUENCE [LARGE SCALE GENOMIC DNA]</scope>
    <source>
        <strain evidence="9 10">CBS 931.73</strain>
    </source>
</reference>
<organism evidence="9 10">
    <name type="scientific">Basidiobolus meristosporus CBS 931.73</name>
    <dbReference type="NCBI Taxonomy" id="1314790"/>
    <lineage>
        <taxon>Eukaryota</taxon>
        <taxon>Fungi</taxon>
        <taxon>Fungi incertae sedis</taxon>
        <taxon>Zoopagomycota</taxon>
        <taxon>Entomophthoromycotina</taxon>
        <taxon>Basidiobolomycetes</taxon>
        <taxon>Basidiobolales</taxon>
        <taxon>Basidiobolaceae</taxon>
        <taxon>Basidiobolus</taxon>
    </lineage>
</organism>
<dbReference type="GO" id="GO:0001678">
    <property type="term" value="P:intracellular glucose homeostasis"/>
    <property type="evidence" value="ECO:0007669"/>
    <property type="project" value="InterPro"/>
</dbReference>
<comment type="similarity">
    <text evidence="1 6">Belongs to the hexokinase family.</text>
</comment>
<evidence type="ECO:0000256" key="6">
    <source>
        <dbReference type="RuleBase" id="RU362007"/>
    </source>
</evidence>
<feature type="domain" description="Hexokinase N-terminal" evidence="7">
    <location>
        <begin position="4"/>
        <end position="199"/>
    </location>
</feature>
<dbReference type="InterPro" id="IPR001312">
    <property type="entry name" value="Hexokinase"/>
</dbReference>
<dbReference type="GO" id="GO:0005536">
    <property type="term" value="F:D-glucose binding"/>
    <property type="evidence" value="ECO:0007669"/>
    <property type="project" value="InterPro"/>
</dbReference>
<dbReference type="STRING" id="1314790.A0A1Y1YIU2"/>
<dbReference type="Pfam" id="PF00349">
    <property type="entry name" value="Hexokinase_1"/>
    <property type="match status" value="1"/>
</dbReference>
<dbReference type="InterPro" id="IPR022672">
    <property type="entry name" value="Hexokinase_N"/>
</dbReference>
<dbReference type="EC" id="2.7.1.-" evidence="6"/>
<keyword evidence="4 6" id="KW-0418">Kinase</keyword>
<dbReference type="InterPro" id="IPR043129">
    <property type="entry name" value="ATPase_NBD"/>
</dbReference>
<dbReference type="OrthoDB" id="419537at2759"/>
<evidence type="ECO:0000256" key="2">
    <source>
        <dbReference type="ARBA" id="ARBA00022679"/>
    </source>
</evidence>
<accession>A0A1Y1YIU2</accession>
<dbReference type="Proteomes" id="UP000193498">
    <property type="component" value="Unassembled WGS sequence"/>
</dbReference>
<proteinExistence type="inferred from homology"/>
<dbReference type="EMBL" id="MCFE01000124">
    <property type="protein sequence ID" value="ORX97878.1"/>
    <property type="molecule type" value="Genomic_DNA"/>
</dbReference>
<keyword evidence="6" id="KW-0324">Glycolysis</keyword>
<dbReference type="SUPFAM" id="SSF53067">
    <property type="entry name" value="Actin-like ATPase domain"/>
    <property type="match status" value="2"/>
</dbReference>
<dbReference type="GO" id="GO:0005829">
    <property type="term" value="C:cytosol"/>
    <property type="evidence" value="ECO:0007669"/>
    <property type="project" value="TreeGrafter"/>
</dbReference>
<dbReference type="GO" id="GO:0005524">
    <property type="term" value="F:ATP binding"/>
    <property type="evidence" value="ECO:0007669"/>
    <property type="project" value="UniProtKB-UniRule"/>
</dbReference>
<dbReference type="Gene3D" id="3.30.420.40">
    <property type="match status" value="1"/>
</dbReference>
<dbReference type="Gene3D" id="3.40.367.20">
    <property type="match status" value="1"/>
</dbReference>
<dbReference type="PRINTS" id="PR00475">
    <property type="entry name" value="HEXOKINASE"/>
</dbReference>
<dbReference type="PANTHER" id="PTHR19443">
    <property type="entry name" value="HEXOKINASE"/>
    <property type="match status" value="1"/>
</dbReference>
<gene>
    <name evidence="9" type="ORF">K493DRAFT_215232</name>
</gene>